<accession>A0ABY2IEN3</accession>
<reference evidence="3 4" key="1">
    <citation type="submission" date="2019-03" db="EMBL/GenBank/DDBJ databases">
        <title>Genomics of glacier-inhabiting Cryobacterium strains.</title>
        <authorList>
            <person name="Liu Q."/>
            <person name="Xin Y.-H."/>
        </authorList>
    </citation>
    <scope>NUCLEOTIDE SEQUENCE [LARGE SCALE GENOMIC DNA]</scope>
    <source>
        <strain evidence="3 4">MDB2-B</strain>
    </source>
</reference>
<evidence type="ECO:0000313" key="4">
    <source>
        <dbReference type="Proteomes" id="UP000297608"/>
    </source>
</evidence>
<evidence type="ECO:0000313" key="3">
    <source>
        <dbReference type="EMBL" id="TFB88356.1"/>
    </source>
</evidence>
<organism evidence="3 4">
    <name type="scientific">Cryobacterium algoricola</name>
    <dbReference type="NCBI Taxonomy" id="1259183"/>
    <lineage>
        <taxon>Bacteria</taxon>
        <taxon>Bacillati</taxon>
        <taxon>Actinomycetota</taxon>
        <taxon>Actinomycetes</taxon>
        <taxon>Micrococcales</taxon>
        <taxon>Microbacteriaceae</taxon>
        <taxon>Cryobacterium</taxon>
    </lineage>
</organism>
<evidence type="ECO:0000256" key="1">
    <source>
        <dbReference type="SAM" id="MobiDB-lite"/>
    </source>
</evidence>
<feature type="domain" description="Molybdopterin dinucleotide-binding" evidence="2">
    <location>
        <begin position="45"/>
        <end position="125"/>
    </location>
</feature>
<dbReference type="InterPro" id="IPR009010">
    <property type="entry name" value="Asp_de-COase-like_dom_sf"/>
</dbReference>
<evidence type="ECO:0000259" key="2">
    <source>
        <dbReference type="Pfam" id="PF01568"/>
    </source>
</evidence>
<dbReference type="SUPFAM" id="SSF50692">
    <property type="entry name" value="ADC-like"/>
    <property type="match status" value="1"/>
</dbReference>
<protein>
    <recommendedName>
        <fullName evidence="2">Molybdopterin dinucleotide-binding domain-containing protein</fullName>
    </recommendedName>
</protein>
<comment type="caution">
    <text evidence="3">The sequence shown here is derived from an EMBL/GenBank/DDBJ whole genome shotgun (WGS) entry which is preliminary data.</text>
</comment>
<name>A0ABY2IEN3_9MICO</name>
<dbReference type="Proteomes" id="UP000297608">
    <property type="component" value="Unassembled WGS sequence"/>
</dbReference>
<dbReference type="EMBL" id="SOFG01000009">
    <property type="protein sequence ID" value="TFB88356.1"/>
    <property type="molecule type" value="Genomic_DNA"/>
</dbReference>
<feature type="region of interest" description="Disordered" evidence="1">
    <location>
        <begin position="1"/>
        <end position="28"/>
    </location>
</feature>
<sequence>MARRAIRLSGHRQPDAADHQAPNPGALKPIVTGPDAHVVTPGDAQQNGRLVVFVNPEDIADLDLTDGQLVDIRSDYHDETERVLRGLRVVSYPTSRGCAAAYYPEANVLVPMNHVAEGSNTPISKAVIVRLEPSPGHTARIPVAAAETTSQ</sequence>
<feature type="compositionally biased region" description="Basic residues" evidence="1">
    <location>
        <begin position="1"/>
        <end position="10"/>
    </location>
</feature>
<dbReference type="Pfam" id="PF01568">
    <property type="entry name" value="Molydop_binding"/>
    <property type="match status" value="1"/>
</dbReference>
<dbReference type="InterPro" id="IPR006657">
    <property type="entry name" value="MoPterin_dinucl-bd_dom"/>
</dbReference>
<keyword evidence="4" id="KW-1185">Reference proteome</keyword>
<proteinExistence type="predicted"/>
<gene>
    <name evidence="3" type="ORF">E3O44_06220</name>
</gene>